<keyword evidence="2" id="KW-0472">Membrane</keyword>
<dbReference type="EMBL" id="JBIAXI010000022">
    <property type="protein sequence ID" value="MFF4777199.1"/>
    <property type="molecule type" value="Genomic_DNA"/>
</dbReference>
<evidence type="ECO:0000313" key="3">
    <source>
        <dbReference type="EMBL" id="MFF4777199.1"/>
    </source>
</evidence>
<dbReference type="RefSeq" id="WP_387345627.1">
    <property type="nucleotide sequence ID" value="NZ_JBIAXI010000022.1"/>
</dbReference>
<evidence type="ECO:0000256" key="2">
    <source>
        <dbReference type="SAM" id="Phobius"/>
    </source>
</evidence>
<feature type="transmembrane region" description="Helical" evidence="2">
    <location>
        <begin position="21"/>
        <end position="43"/>
    </location>
</feature>
<proteinExistence type="predicted"/>
<evidence type="ECO:0000256" key="1">
    <source>
        <dbReference type="SAM" id="MobiDB-lite"/>
    </source>
</evidence>
<protein>
    <submittedName>
        <fullName evidence="3">Uncharacterized protein</fullName>
    </submittedName>
</protein>
<reference evidence="3 4" key="1">
    <citation type="submission" date="2024-10" db="EMBL/GenBank/DDBJ databases">
        <title>The Natural Products Discovery Center: Release of the First 8490 Sequenced Strains for Exploring Actinobacteria Biosynthetic Diversity.</title>
        <authorList>
            <person name="Kalkreuter E."/>
            <person name="Kautsar S.A."/>
            <person name="Yang D."/>
            <person name="Bader C.D."/>
            <person name="Teijaro C.N."/>
            <person name="Fluegel L."/>
            <person name="Davis C.M."/>
            <person name="Simpson J.R."/>
            <person name="Lauterbach L."/>
            <person name="Steele A.D."/>
            <person name="Gui C."/>
            <person name="Meng S."/>
            <person name="Li G."/>
            <person name="Viehrig K."/>
            <person name="Ye F."/>
            <person name="Su P."/>
            <person name="Kiefer A.F."/>
            <person name="Nichols A."/>
            <person name="Cepeda A.J."/>
            <person name="Yan W."/>
            <person name="Fan B."/>
            <person name="Jiang Y."/>
            <person name="Adhikari A."/>
            <person name="Zheng C.-J."/>
            <person name="Schuster L."/>
            <person name="Cowan T.M."/>
            <person name="Smanski M.J."/>
            <person name="Chevrette M.G."/>
            <person name="De Carvalho L.P.S."/>
            <person name="Shen B."/>
        </authorList>
    </citation>
    <scope>NUCLEOTIDE SEQUENCE [LARGE SCALE GENOMIC DNA]</scope>
    <source>
        <strain evidence="3 4">NPDC001281</strain>
    </source>
</reference>
<dbReference type="Proteomes" id="UP001602119">
    <property type="component" value="Unassembled WGS sequence"/>
</dbReference>
<keyword evidence="2" id="KW-0812">Transmembrane</keyword>
<gene>
    <name evidence="3" type="ORF">ACFY05_30525</name>
</gene>
<keyword evidence="4" id="KW-1185">Reference proteome</keyword>
<comment type="caution">
    <text evidence="3">The sequence shown here is derived from an EMBL/GenBank/DDBJ whole genome shotgun (WGS) entry which is preliminary data.</text>
</comment>
<evidence type="ECO:0000313" key="4">
    <source>
        <dbReference type="Proteomes" id="UP001602119"/>
    </source>
</evidence>
<name>A0ABW6VCX9_MICFU</name>
<feature type="region of interest" description="Disordered" evidence="1">
    <location>
        <begin position="102"/>
        <end position="126"/>
    </location>
</feature>
<keyword evidence="2" id="KW-1133">Transmembrane helix</keyword>
<accession>A0ABW6VCX9</accession>
<sequence>MTTGRRTEPVPVREGTTPEEVARVVALIGFVCLLPLAVVDWVLGTVTTRVLVCSAYGRGGVLDCGGSAGFGEAMLTGTLLGLLLVALQAWLLARVVRRVHARGSTGHPRPAATPSEVARPPETGTT</sequence>
<organism evidence="3 4">
    <name type="scientific">Microtetraspora fusca</name>
    <dbReference type="NCBI Taxonomy" id="1997"/>
    <lineage>
        <taxon>Bacteria</taxon>
        <taxon>Bacillati</taxon>
        <taxon>Actinomycetota</taxon>
        <taxon>Actinomycetes</taxon>
        <taxon>Streptosporangiales</taxon>
        <taxon>Streptosporangiaceae</taxon>
        <taxon>Microtetraspora</taxon>
    </lineage>
</organism>
<feature type="transmembrane region" description="Helical" evidence="2">
    <location>
        <begin position="73"/>
        <end position="93"/>
    </location>
</feature>